<proteinExistence type="predicted"/>
<dbReference type="KEGG" id="cfk:CFRA_08200"/>
<dbReference type="PANTHER" id="PTHR45947">
    <property type="entry name" value="SULFOQUINOVOSYL TRANSFERASE SQD2"/>
    <property type="match status" value="1"/>
</dbReference>
<organism evidence="5 6">
    <name type="scientific">Corynebacterium frankenforstense DSM 45800</name>
    <dbReference type="NCBI Taxonomy" id="1437875"/>
    <lineage>
        <taxon>Bacteria</taxon>
        <taxon>Bacillati</taxon>
        <taxon>Actinomycetota</taxon>
        <taxon>Actinomycetes</taxon>
        <taxon>Mycobacteriales</taxon>
        <taxon>Corynebacteriaceae</taxon>
        <taxon>Corynebacterium</taxon>
    </lineage>
</organism>
<evidence type="ECO:0000259" key="3">
    <source>
        <dbReference type="Pfam" id="PF00534"/>
    </source>
</evidence>
<reference evidence="5 6" key="1">
    <citation type="submission" date="2014-08" db="EMBL/GenBank/DDBJ databases">
        <title>Complete genome sequence of Corynebacterium frankenforstense ST18(T) (=DSM 45800(T)), isolated from raw cow milk.</title>
        <authorList>
            <person name="Ruckert C."/>
            <person name="Albersmeier A."/>
            <person name="Winkler A."/>
            <person name="Lipski A."/>
            <person name="Kalinowski J."/>
        </authorList>
    </citation>
    <scope>NUCLEOTIDE SEQUENCE [LARGE SCALE GENOMIC DNA]</scope>
    <source>
        <strain evidence="5 6">ST18</strain>
    </source>
</reference>
<dbReference type="InterPro" id="IPR050194">
    <property type="entry name" value="Glycosyltransferase_grp1"/>
</dbReference>
<dbReference type="AlphaFoldDB" id="A0A1L7CTS7"/>
<keyword evidence="2 5" id="KW-0808">Transferase</keyword>
<protein>
    <submittedName>
        <fullName evidence="5">GDP-mannose-dependent alpha-(1-6)-phosphatidylinositol monomannoside mannosyltransferase</fullName>
    </submittedName>
</protein>
<dbReference type="Proteomes" id="UP000185434">
    <property type="component" value="Chromosome"/>
</dbReference>
<keyword evidence="1 5" id="KW-0328">Glycosyltransferase</keyword>
<evidence type="ECO:0000259" key="4">
    <source>
        <dbReference type="Pfam" id="PF13439"/>
    </source>
</evidence>
<accession>A0A1L7CTS7</accession>
<dbReference type="Pfam" id="PF00534">
    <property type="entry name" value="Glycos_transf_1"/>
    <property type="match status" value="1"/>
</dbReference>
<dbReference type="RefSeq" id="WP_075664226.1">
    <property type="nucleotide sequence ID" value="NZ_CP009247.1"/>
</dbReference>
<dbReference type="CDD" id="cd03801">
    <property type="entry name" value="GT4_PimA-like"/>
    <property type="match status" value="1"/>
</dbReference>
<dbReference type="EMBL" id="CP009247">
    <property type="protein sequence ID" value="APT89237.1"/>
    <property type="molecule type" value="Genomic_DNA"/>
</dbReference>
<evidence type="ECO:0000313" key="5">
    <source>
        <dbReference type="EMBL" id="APT89237.1"/>
    </source>
</evidence>
<dbReference type="STRING" id="1437875.CFRA_08200"/>
<dbReference type="SUPFAM" id="SSF53756">
    <property type="entry name" value="UDP-Glycosyltransferase/glycogen phosphorylase"/>
    <property type="match status" value="1"/>
</dbReference>
<keyword evidence="6" id="KW-1185">Reference proteome</keyword>
<name>A0A1L7CTS7_9CORY</name>
<dbReference type="InterPro" id="IPR028098">
    <property type="entry name" value="Glyco_trans_4-like_N"/>
</dbReference>
<evidence type="ECO:0000256" key="2">
    <source>
        <dbReference type="ARBA" id="ARBA00022679"/>
    </source>
</evidence>
<dbReference type="GO" id="GO:1903509">
    <property type="term" value="P:liposaccharide metabolic process"/>
    <property type="evidence" value="ECO:0007669"/>
    <property type="project" value="UniProtKB-ARBA"/>
</dbReference>
<gene>
    <name evidence="5" type="ORF">CFRA_08200</name>
</gene>
<dbReference type="GO" id="GO:0016758">
    <property type="term" value="F:hexosyltransferase activity"/>
    <property type="evidence" value="ECO:0007669"/>
    <property type="project" value="TreeGrafter"/>
</dbReference>
<feature type="domain" description="Glycosyl transferase family 1" evidence="3">
    <location>
        <begin position="185"/>
        <end position="353"/>
    </location>
</feature>
<evidence type="ECO:0000256" key="1">
    <source>
        <dbReference type="ARBA" id="ARBA00022676"/>
    </source>
</evidence>
<dbReference type="Pfam" id="PF13439">
    <property type="entry name" value="Glyco_transf_4"/>
    <property type="match status" value="1"/>
</dbReference>
<dbReference type="GO" id="GO:1901137">
    <property type="term" value="P:carbohydrate derivative biosynthetic process"/>
    <property type="evidence" value="ECO:0007669"/>
    <property type="project" value="UniProtKB-ARBA"/>
</dbReference>
<evidence type="ECO:0000313" key="6">
    <source>
        <dbReference type="Proteomes" id="UP000185434"/>
    </source>
</evidence>
<dbReference type="InterPro" id="IPR001296">
    <property type="entry name" value="Glyco_trans_1"/>
</dbReference>
<feature type="domain" description="Glycosyltransferase subfamily 4-like N-terminal" evidence="4">
    <location>
        <begin position="15"/>
        <end position="170"/>
    </location>
</feature>
<sequence>MSKVLLVTNDFPPTVGGIQSYLRDFVEHLGADEIAVFASTQDAEAARAHDAAVGYRVHRWPRRVMLPTPATAREMARVIAEERAETVWFGAAAPLGLLADAARNAGARRVVATTHGHEVGWSMLPGARQLLRRIFRRADVVTYISDYTRRRLARLLRGAELVHLPSGVDTGLFHPIDDAARADVRADFGVGVDAPLVVVISRLVPRKGQDQLIRAWPAVRAQVPGARLLVVGRGRYESTLRVLARRAGEGVELTGPLDFDRMRALLAAADVAAMPARTRFGGLDVEGLGIVYLEAQSSGVPVLAGRSGGAPETVTPETGVVVDGRDLPAIEEALVGLLSDPHRRARMGRAGRAHAEGAWSRGEMDRRLRRALGLGEGPGL</sequence>
<dbReference type="OrthoDB" id="9808602at2"/>
<dbReference type="PANTHER" id="PTHR45947:SF3">
    <property type="entry name" value="SULFOQUINOVOSYL TRANSFERASE SQD2"/>
    <property type="match status" value="1"/>
</dbReference>
<dbReference type="Gene3D" id="3.40.50.2000">
    <property type="entry name" value="Glycogen Phosphorylase B"/>
    <property type="match status" value="2"/>
</dbReference>